<sequence>MSGLLLKAAVCGAILEMIYLDCKGNISQRRIKVLSVKEGSFRAYCYIRTQQRTFKISNILSVGPVRNARRGA</sequence>
<comment type="caution">
    <text evidence="1">The sequence shown here is derived from an EMBL/GenBank/DDBJ whole genome shotgun (WGS) entry which is preliminary data.</text>
</comment>
<dbReference type="OrthoDB" id="2112405at2"/>
<reference evidence="1 2" key="1">
    <citation type="submission" date="2019-03" db="EMBL/GenBank/DDBJ databases">
        <authorList>
            <person name="Jensen L."/>
            <person name="Storgaard J."/>
            <person name="Sulaj E."/>
            <person name="Schramm A."/>
            <person name="Marshall I.P.G."/>
        </authorList>
    </citation>
    <scope>NUCLEOTIDE SEQUENCE [LARGE SCALE GENOMIC DNA]</scope>
    <source>
        <strain evidence="1 2">2017H2G3</strain>
    </source>
</reference>
<name>A0A4R1AMZ2_9BACI</name>
<dbReference type="RefSeq" id="WP_131239222.1">
    <property type="nucleotide sequence ID" value="NZ_SJTH01000077.1"/>
</dbReference>
<proteinExistence type="predicted"/>
<evidence type="ECO:0000313" key="2">
    <source>
        <dbReference type="Proteomes" id="UP000293846"/>
    </source>
</evidence>
<dbReference type="AlphaFoldDB" id="A0A4R1AMZ2"/>
<accession>A0A4R1AMZ2</accession>
<dbReference type="STRING" id="1742358.GCA_001439605_01340"/>
<organism evidence="1 2">
    <name type="scientific">Cytobacillus praedii</name>
    <dbReference type="NCBI Taxonomy" id="1742358"/>
    <lineage>
        <taxon>Bacteria</taxon>
        <taxon>Bacillati</taxon>
        <taxon>Bacillota</taxon>
        <taxon>Bacilli</taxon>
        <taxon>Bacillales</taxon>
        <taxon>Bacillaceae</taxon>
        <taxon>Cytobacillus</taxon>
    </lineage>
</organism>
<dbReference type="EMBL" id="SJTH01000077">
    <property type="protein sequence ID" value="TCJ01160.1"/>
    <property type="molecule type" value="Genomic_DNA"/>
</dbReference>
<keyword evidence="2" id="KW-1185">Reference proteome</keyword>
<evidence type="ECO:0008006" key="3">
    <source>
        <dbReference type="Google" id="ProtNLM"/>
    </source>
</evidence>
<dbReference type="Proteomes" id="UP000293846">
    <property type="component" value="Unassembled WGS sequence"/>
</dbReference>
<evidence type="ECO:0000313" key="1">
    <source>
        <dbReference type="EMBL" id="TCJ01160.1"/>
    </source>
</evidence>
<gene>
    <name evidence="1" type="ORF">E0Y62_25370</name>
</gene>
<protein>
    <recommendedName>
        <fullName evidence="3">WYL domain-containing protein</fullName>
    </recommendedName>
</protein>